<sequence>MAVVGGAPLLALNWLGCFLCLRWKKRRGQTESKGSVSDGKKSEGDGSTVSTASGSTRYEVRELVNPAAQCTLLIDSGSEPDSSVYESYAGEGSHYYYPTSDYHPSLYPHPEGAQGQDGRCYPLEPIGHEYEEVRDWGMYQDVLGLSLPLPPSQFDPWLPEQRREWRPPPPSYPQGSGRGLTAPQQPIRRKDPVVERRPEKNDYDLPFELRGQLV</sequence>
<feature type="region of interest" description="Disordered" evidence="1">
    <location>
        <begin position="31"/>
        <end position="54"/>
    </location>
</feature>
<evidence type="ECO:0000313" key="3">
    <source>
        <dbReference type="EMBL" id="CDQ79679.1"/>
    </source>
</evidence>
<accession>A0A060XRE4</accession>
<feature type="compositionally biased region" description="Polar residues" evidence="1">
    <location>
        <begin position="45"/>
        <end position="54"/>
    </location>
</feature>
<dbReference type="EMBL" id="FR905488">
    <property type="protein sequence ID" value="CDQ79679.1"/>
    <property type="molecule type" value="Genomic_DNA"/>
</dbReference>
<name>A0A060XRE4_ONCMY</name>
<keyword evidence="2" id="KW-0732">Signal</keyword>
<organism evidence="3 4">
    <name type="scientific">Oncorhynchus mykiss</name>
    <name type="common">Rainbow trout</name>
    <name type="synonym">Salmo gairdneri</name>
    <dbReference type="NCBI Taxonomy" id="8022"/>
    <lineage>
        <taxon>Eukaryota</taxon>
        <taxon>Metazoa</taxon>
        <taxon>Chordata</taxon>
        <taxon>Craniata</taxon>
        <taxon>Vertebrata</taxon>
        <taxon>Euteleostomi</taxon>
        <taxon>Actinopterygii</taxon>
        <taxon>Neopterygii</taxon>
        <taxon>Teleostei</taxon>
        <taxon>Protacanthopterygii</taxon>
        <taxon>Salmoniformes</taxon>
        <taxon>Salmonidae</taxon>
        <taxon>Salmoninae</taxon>
        <taxon>Oncorhynchus</taxon>
    </lineage>
</organism>
<dbReference type="STRING" id="8022.A0A060XRE4"/>
<dbReference type="PaxDb" id="8022-A0A060XRE4"/>
<evidence type="ECO:0000313" key="4">
    <source>
        <dbReference type="Proteomes" id="UP000193380"/>
    </source>
</evidence>
<evidence type="ECO:0000256" key="2">
    <source>
        <dbReference type="SAM" id="SignalP"/>
    </source>
</evidence>
<reference evidence="3" key="2">
    <citation type="submission" date="2014-03" db="EMBL/GenBank/DDBJ databases">
        <authorList>
            <person name="Genoscope - CEA"/>
        </authorList>
    </citation>
    <scope>NUCLEOTIDE SEQUENCE</scope>
</reference>
<dbReference type="AlphaFoldDB" id="A0A060XRE4"/>
<protein>
    <submittedName>
        <fullName evidence="3">Uncharacterized protein</fullName>
    </submittedName>
</protein>
<feature type="region of interest" description="Disordered" evidence="1">
    <location>
        <begin position="158"/>
        <end position="214"/>
    </location>
</feature>
<feature type="signal peptide" evidence="2">
    <location>
        <begin position="1"/>
        <end position="28"/>
    </location>
</feature>
<proteinExistence type="predicted"/>
<dbReference type="Proteomes" id="UP000193380">
    <property type="component" value="Unassembled WGS sequence"/>
</dbReference>
<feature type="chain" id="PRO_5001590895" evidence="2">
    <location>
        <begin position="29"/>
        <end position="214"/>
    </location>
</feature>
<feature type="compositionally biased region" description="Basic and acidic residues" evidence="1">
    <location>
        <begin position="188"/>
        <end position="203"/>
    </location>
</feature>
<reference evidence="3" key="1">
    <citation type="journal article" date="2014" name="Nat. Commun.">
        <title>The rainbow trout genome provides novel insights into evolution after whole-genome duplication in vertebrates.</title>
        <authorList>
            <person name="Berthelot C."/>
            <person name="Brunet F."/>
            <person name="Chalopin D."/>
            <person name="Juanchich A."/>
            <person name="Bernard M."/>
            <person name="Noel B."/>
            <person name="Bento P."/>
            <person name="Da Silva C."/>
            <person name="Labadie K."/>
            <person name="Alberti A."/>
            <person name="Aury J.M."/>
            <person name="Louis A."/>
            <person name="Dehais P."/>
            <person name="Bardou P."/>
            <person name="Montfort J."/>
            <person name="Klopp C."/>
            <person name="Cabau C."/>
            <person name="Gaspin C."/>
            <person name="Thorgaard G.H."/>
            <person name="Boussaha M."/>
            <person name="Quillet E."/>
            <person name="Guyomard R."/>
            <person name="Galiana D."/>
            <person name="Bobe J."/>
            <person name="Volff J.N."/>
            <person name="Genet C."/>
            <person name="Wincker P."/>
            <person name="Jaillon O."/>
            <person name="Roest Crollius H."/>
            <person name="Guiguen Y."/>
        </authorList>
    </citation>
    <scope>NUCLEOTIDE SEQUENCE [LARGE SCALE GENOMIC DNA]</scope>
</reference>
<gene>
    <name evidence="3" type="ORF">GSONMT00042606001</name>
</gene>
<evidence type="ECO:0000256" key="1">
    <source>
        <dbReference type="SAM" id="MobiDB-lite"/>
    </source>
</evidence>